<dbReference type="InterPro" id="IPR026229">
    <property type="entry name" value="VOPP1"/>
</dbReference>
<evidence type="ECO:0000256" key="14">
    <source>
        <dbReference type="ARBA" id="ARBA00035708"/>
    </source>
</evidence>
<feature type="compositionally biased region" description="Polar residues" evidence="17">
    <location>
        <begin position="327"/>
        <end position="341"/>
    </location>
</feature>
<evidence type="ECO:0000256" key="7">
    <source>
        <dbReference type="ARBA" id="ARBA00022989"/>
    </source>
</evidence>
<dbReference type="PANTHER" id="PTHR14971:SF2">
    <property type="entry name" value="VESICULAR, OVEREXPRESSED IN CANCER, PROSURVIVAL PROTEIN 1"/>
    <property type="match status" value="1"/>
</dbReference>
<keyword evidence="11" id="KW-0458">Lysosome</keyword>
<feature type="chain" id="PRO_5008580894" description="WW domain binding protein VOPP1" evidence="19">
    <location>
        <begin position="24"/>
        <end position="341"/>
    </location>
</feature>
<evidence type="ECO:0000256" key="19">
    <source>
        <dbReference type="SAM" id="SignalP"/>
    </source>
</evidence>
<evidence type="ECO:0000256" key="12">
    <source>
        <dbReference type="ARBA" id="ARBA00023329"/>
    </source>
</evidence>
<accession>A0A1B6D2S8</accession>
<keyword evidence="5 19" id="KW-0732">Signal</keyword>
<evidence type="ECO:0000256" key="5">
    <source>
        <dbReference type="ARBA" id="ARBA00022729"/>
    </source>
</evidence>
<feature type="transmembrane region" description="Helical" evidence="18">
    <location>
        <begin position="63"/>
        <end position="84"/>
    </location>
</feature>
<sequence>NVIMVFRKFIILAVILLAGKATSKSCDGDYYCTPPKECCSLGCCYLYAPPSPTLFSLIFWNHWYLWCMVMLGMALCCACGCGLWHKRSQTTSQEAASEPDSIGSCCQPPHYSRCSSFHHPPPYDEVTSKPDLYPLVISYSDTGKSGGSYLMVQYFRNYIMRPVGSLSATSTADSLNSSLFCSATNEANSLVPPPYTSAPHSVDQLQQINSTSFEQSLESCQAHSCVLVPRSDTTGNTQNSLCGGLSTVRSVGGLGPPNSPPQATSPTLELQQILTKINQLPGQGGGSGSSSRLKLYMPLSRGRHWLSRSAPTTPSSRLAPASVFPTGESSPLLQPDQDTTF</sequence>
<protein>
    <recommendedName>
        <fullName evidence="14">WW domain binding protein VOPP1</fullName>
    </recommendedName>
    <alternativeName>
        <fullName evidence="15">Vesicular, overexpressed in cancer, prosurvival protein 1</fullName>
    </alternativeName>
</protein>
<dbReference type="GO" id="GO:0031902">
    <property type="term" value="C:late endosome membrane"/>
    <property type="evidence" value="ECO:0007669"/>
    <property type="project" value="UniProtKB-SubCell"/>
</dbReference>
<keyword evidence="10" id="KW-0804">Transcription</keyword>
<evidence type="ECO:0000256" key="11">
    <source>
        <dbReference type="ARBA" id="ARBA00023228"/>
    </source>
</evidence>
<evidence type="ECO:0000313" key="20">
    <source>
        <dbReference type="EMBL" id="JAS19875.1"/>
    </source>
</evidence>
<evidence type="ECO:0000256" key="6">
    <source>
        <dbReference type="ARBA" id="ARBA00022753"/>
    </source>
</evidence>
<evidence type="ECO:0000256" key="17">
    <source>
        <dbReference type="SAM" id="MobiDB-lite"/>
    </source>
</evidence>
<evidence type="ECO:0000256" key="10">
    <source>
        <dbReference type="ARBA" id="ARBA00023163"/>
    </source>
</evidence>
<dbReference type="GO" id="GO:0005765">
    <property type="term" value="C:lysosomal membrane"/>
    <property type="evidence" value="ECO:0007669"/>
    <property type="project" value="UniProtKB-SubCell"/>
</dbReference>
<evidence type="ECO:0000256" key="16">
    <source>
        <dbReference type="ARBA" id="ARBA00046288"/>
    </source>
</evidence>
<keyword evidence="6" id="KW-0967">Endosome</keyword>
<keyword evidence="7 18" id="KW-1133">Transmembrane helix</keyword>
<feature type="signal peptide" evidence="19">
    <location>
        <begin position="1"/>
        <end position="23"/>
    </location>
</feature>
<evidence type="ECO:0000256" key="8">
    <source>
        <dbReference type="ARBA" id="ARBA00023015"/>
    </source>
</evidence>
<evidence type="ECO:0000256" key="15">
    <source>
        <dbReference type="ARBA" id="ARBA00035715"/>
    </source>
</evidence>
<dbReference type="PANTHER" id="PTHR14971">
    <property type="entry name" value="VESICULAR, OVEREXPRESSED IN CANCER, PROSURVIVAL PROTEIN 1"/>
    <property type="match status" value="1"/>
</dbReference>
<keyword evidence="12" id="KW-0968">Cytoplasmic vesicle</keyword>
<organism evidence="20">
    <name type="scientific">Clastoptera arizonana</name>
    <name type="common">Arizona spittle bug</name>
    <dbReference type="NCBI Taxonomy" id="38151"/>
    <lineage>
        <taxon>Eukaryota</taxon>
        <taxon>Metazoa</taxon>
        <taxon>Ecdysozoa</taxon>
        <taxon>Arthropoda</taxon>
        <taxon>Hexapoda</taxon>
        <taxon>Insecta</taxon>
        <taxon>Pterygota</taxon>
        <taxon>Neoptera</taxon>
        <taxon>Paraneoptera</taxon>
        <taxon>Hemiptera</taxon>
        <taxon>Auchenorrhyncha</taxon>
        <taxon>Cercopoidea</taxon>
        <taxon>Clastopteridae</taxon>
        <taxon>Clastoptera</taxon>
    </lineage>
</organism>
<comment type="similarity">
    <text evidence="3">Belongs to the VOPP1/ECOP family.</text>
</comment>
<evidence type="ECO:0000256" key="1">
    <source>
        <dbReference type="ARBA" id="ARBA00004156"/>
    </source>
</evidence>
<evidence type="ECO:0000256" key="4">
    <source>
        <dbReference type="ARBA" id="ARBA00022692"/>
    </source>
</evidence>
<keyword evidence="9 18" id="KW-0472">Membrane</keyword>
<feature type="non-terminal residue" evidence="20">
    <location>
        <position position="1"/>
    </location>
</feature>
<evidence type="ECO:0000256" key="2">
    <source>
        <dbReference type="ARBA" id="ARBA00004656"/>
    </source>
</evidence>
<keyword evidence="8" id="KW-0805">Transcription regulation</keyword>
<evidence type="ECO:0000256" key="13">
    <source>
        <dbReference type="ARBA" id="ARBA00035628"/>
    </source>
</evidence>
<gene>
    <name evidence="20" type="ORF">g.7921</name>
</gene>
<keyword evidence="4 18" id="KW-0812">Transmembrane</keyword>
<name>A0A1B6D2S8_9HEMI</name>
<evidence type="ECO:0000256" key="9">
    <source>
        <dbReference type="ARBA" id="ARBA00023136"/>
    </source>
</evidence>
<dbReference type="EMBL" id="GEDC01017423">
    <property type="protein sequence ID" value="JAS19875.1"/>
    <property type="molecule type" value="Transcribed_RNA"/>
</dbReference>
<feature type="region of interest" description="Disordered" evidence="17">
    <location>
        <begin position="306"/>
        <end position="341"/>
    </location>
</feature>
<reference evidence="20" key="1">
    <citation type="submission" date="2015-12" db="EMBL/GenBank/DDBJ databases">
        <title>De novo transcriptome assembly of four potential Pierce s Disease insect vectors from Arizona vineyards.</title>
        <authorList>
            <person name="Tassone E.E."/>
        </authorList>
    </citation>
    <scope>NUCLEOTIDE SEQUENCE</scope>
</reference>
<evidence type="ECO:0000256" key="18">
    <source>
        <dbReference type="SAM" id="Phobius"/>
    </source>
</evidence>
<proteinExistence type="inferred from homology"/>
<comment type="subcellular location">
    <subcellularLocation>
        <location evidence="1">Cytoplasmic vesicle membrane</location>
    </subcellularLocation>
    <subcellularLocation>
        <location evidence="16">Endomembrane system</location>
        <topology evidence="16">Single-pass type I membrane protein</topology>
    </subcellularLocation>
    <subcellularLocation>
        <location evidence="13">Late endosome membrane</location>
        <topology evidence="13">Single-pass membrane protein</topology>
    </subcellularLocation>
    <subcellularLocation>
        <location evidence="2">Lysosome membrane</location>
    </subcellularLocation>
</comment>
<evidence type="ECO:0000256" key="3">
    <source>
        <dbReference type="ARBA" id="ARBA00006655"/>
    </source>
</evidence>
<dbReference type="AlphaFoldDB" id="A0A1B6D2S8"/>